<keyword evidence="1" id="KW-0677">Repeat</keyword>
<evidence type="ECO:0000256" key="4">
    <source>
        <dbReference type="SAM" id="MobiDB-lite"/>
    </source>
</evidence>
<feature type="region of interest" description="Disordered" evidence="4">
    <location>
        <begin position="122"/>
        <end position="149"/>
    </location>
</feature>
<sequence length="280" mass="31127">MSAQHLSEVCGGDSIDNITQLLKTLLSSATLPDTEDGSSSYLEGIWGYKDADGRTALHWAVALKNYDMVNKLIAAPYNAPVMTEDNDGASPFLSACMVGAPEALVKELLTLSVEQYPSFQKCPEAHKPQSEPFNPPVSAPEGTDPPTSDEIRSIILQSSDSSGNTPLLVAVSRGHTHIVKFLLENDVDLFHQNERGQSVLHRAVGKGNLDLVELLVRHSEKKFSETKSRHRQWMNLQDYRGDSALFYASMENNEEMGKFLLRHGADRELRNKEGKQFWEL</sequence>
<dbReference type="PROSITE" id="PS50297">
    <property type="entry name" value="ANK_REP_REGION"/>
    <property type="match status" value="3"/>
</dbReference>
<organism evidence="5 6">
    <name type="scientific">Angomonas deanei</name>
    <dbReference type="NCBI Taxonomy" id="59799"/>
    <lineage>
        <taxon>Eukaryota</taxon>
        <taxon>Discoba</taxon>
        <taxon>Euglenozoa</taxon>
        <taxon>Kinetoplastea</taxon>
        <taxon>Metakinetoplastina</taxon>
        <taxon>Trypanosomatida</taxon>
        <taxon>Trypanosomatidae</taxon>
        <taxon>Strigomonadinae</taxon>
        <taxon>Angomonas</taxon>
    </lineage>
</organism>
<evidence type="ECO:0000313" key="6">
    <source>
        <dbReference type="Proteomes" id="UP000515908"/>
    </source>
</evidence>
<dbReference type="Pfam" id="PF12796">
    <property type="entry name" value="Ank_2"/>
    <property type="match status" value="1"/>
</dbReference>
<name>A0A7G2CTC5_9TRYP</name>
<evidence type="ECO:0000256" key="2">
    <source>
        <dbReference type="ARBA" id="ARBA00023043"/>
    </source>
</evidence>
<feature type="repeat" description="ANK" evidence="3">
    <location>
        <begin position="52"/>
        <end position="84"/>
    </location>
</feature>
<dbReference type="InterPro" id="IPR036770">
    <property type="entry name" value="Ankyrin_rpt-contain_sf"/>
</dbReference>
<feature type="repeat" description="ANK" evidence="3">
    <location>
        <begin position="240"/>
        <end position="272"/>
    </location>
</feature>
<dbReference type="SUPFAM" id="SSF48403">
    <property type="entry name" value="Ankyrin repeat"/>
    <property type="match status" value="1"/>
</dbReference>
<keyword evidence="6" id="KW-1185">Reference proteome</keyword>
<evidence type="ECO:0000256" key="3">
    <source>
        <dbReference type="PROSITE-ProRule" id="PRU00023"/>
    </source>
</evidence>
<dbReference type="AlphaFoldDB" id="A0A7G2CTC5"/>
<keyword evidence="2 3" id="KW-0040">ANK repeat</keyword>
<dbReference type="VEuPathDB" id="TriTrypDB:ADEAN_000985500"/>
<dbReference type="PANTHER" id="PTHR24171">
    <property type="entry name" value="ANKYRIN REPEAT DOMAIN-CONTAINING PROTEIN 39-RELATED"/>
    <property type="match status" value="1"/>
</dbReference>
<evidence type="ECO:0000256" key="1">
    <source>
        <dbReference type="ARBA" id="ARBA00022737"/>
    </source>
</evidence>
<gene>
    <name evidence="5" type="ORF">ADEAN_000985500</name>
</gene>
<dbReference type="Gene3D" id="1.25.40.20">
    <property type="entry name" value="Ankyrin repeat-containing domain"/>
    <property type="match status" value="2"/>
</dbReference>
<dbReference type="PANTHER" id="PTHR24171:SF9">
    <property type="entry name" value="ANKYRIN REPEAT DOMAIN-CONTAINING PROTEIN 39"/>
    <property type="match status" value="1"/>
</dbReference>
<accession>A0A7G2CTC5</accession>
<proteinExistence type="predicted"/>
<dbReference type="SMART" id="SM00248">
    <property type="entry name" value="ANK"/>
    <property type="match status" value="5"/>
</dbReference>
<feature type="repeat" description="ANK" evidence="3">
    <location>
        <begin position="195"/>
        <end position="219"/>
    </location>
</feature>
<dbReference type="Proteomes" id="UP000515908">
    <property type="component" value="Chromosome 25"/>
</dbReference>
<feature type="repeat" description="ANK" evidence="3">
    <location>
        <begin position="162"/>
        <end position="194"/>
    </location>
</feature>
<dbReference type="EMBL" id="LR877169">
    <property type="protein sequence ID" value="CAD2222311.1"/>
    <property type="molecule type" value="Genomic_DNA"/>
</dbReference>
<protein>
    <submittedName>
        <fullName evidence="5">Ankyrin repeat/Ankyrin repeats (3 copies)/Ankyrin repeats (Many copies), putative</fullName>
    </submittedName>
</protein>
<dbReference type="InterPro" id="IPR002110">
    <property type="entry name" value="Ankyrin_rpt"/>
</dbReference>
<evidence type="ECO:0000313" key="5">
    <source>
        <dbReference type="EMBL" id="CAD2222311.1"/>
    </source>
</evidence>
<dbReference type="Pfam" id="PF00023">
    <property type="entry name" value="Ank"/>
    <property type="match status" value="2"/>
</dbReference>
<dbReference type="PROSITE" id="PS50088">
    <property type="entry name" value="ANK_REPEAT"/>
    <property type="match status" value="4"/>
</dbReference>
<dbReference type="OrthoDB" id="1577640at2759"/>
<reference evidence="5 6" key="1">
    <citation type="submission" date="2020-08" db="EMBL/GenBank/DDBJ databases">
        <authorList>
            <person name="Newling K."/>
            <person name="Davey J."/>
            <person name="Forrester S."/>
        </authorList>
    </citation>
    <scope>NUCLEOTIDE SEQUENCE [LARGE SCALE GENOMIC DNA]</scope>
    <source>
        <strain evidence="6">Crithidia deanei Carvalho (ATCC PRA-265)</strain>
    </source>
</reference>